<accession>A0A367JLW8</accession>
<name>A0A367JLW8_RHIST</name>
<dbReference type="PROSITE" id="PS00303">
    <property type="entry name" value="S100_CABP"/>
    <property type="match status" value="1"/>
</dbReference>
<dbReference type="PROSITE" id="PS50222">
    <property type="entry name" value="EF_HAND_2"/>
    <property type="match status" value="4"/>
</dbReference>
<dbReference type="PANTHER" id="PTHR23048:SF0">
    <property type="entry name" value="CALMODULIN LIKE 3"/>
    <property type="match status" value="1"/>
</dbReference>
<evidence type="ECO:0000256" key="2">
    <source>
        <dbReference type="ARBA" id="ARBA00022837"/>
    </source>
</evidence>
<sequence>MSLSEEQISDYRKAFQLFDKNGDDTISGPELGMVLCSFGMNPSEAELCDMVNDLDKDGNGMIDFEEFLELVKNLGSDQDDLLEAFKVFDSDGNGVIDREELNRVMFSLDESLSKEELNAMIKEADIDGSGTINFEEFKLMMGVNY</sequence>
<dbReference type="OrthoDB" id="26525at2759"/>
<dbReference type="AlphaFoldDB" id="A0A367JLW8"/>
<keyword evidence="5" id="KW-1185">Reference proteome</keyword>
<dbReference type="InterPro" id="IPR001751">
    <property type="entry name" value="S100/CaBP7/8-like_CS"/>
</dbReference>
<dbReference type="InterPro" id="IPR050230">
    <property type="entry name" value="CALM/Myosin/TropC-like"/>
</dbReference>
<reference evidence="4 5" key="1">
    <citation type="journal article" date="2018" name="G3 (Bethesda)">
        <title>Phylogenetic and Phylogenomic Definition of Rhizopus Species.</title>
        <authorList>
            <person name="Gryganskyi A.P."/>
            <person name="Golan J."/>
            <person name="Dolatabadi S."/>
            <person name="Mondo S."/>
            <person name="Robb S."/>
            <person name="Idnurm A."/>
            <person name="Muszewska A."/>
            <person name="Steczkiewicz K."/>
            <person name="Masonjones S."/>
            <person name="Liao H.L."/>
            <person name="Gajdeczka M.T."/>
            <person name="Anike F."/>
            <person name="Vuek A."/>
            <person name="Anishchenko I.M."/>
            <person name="Voigt K."/>
            <person name="de Hoog G.S."/>
            <person name="Smith M.E."/>
            <person name="Heitman J."/>
            <person name="Vilgalys R."/>
            <person name="Stajich J.E."/>
        </authorList>
    </citation>
    <scope>NUCLEOTIDE SEQUENCE [LARGE SCALE GENOMIC DNA]</scope>
    <source>
        <strain evidence="4 5">LSU 92-RS-03</strain>
    </source>
</reference>
<evidence type="ECO:0000256" key="1">
    <source>
        <dbReference type="ARBA" id="ARBA00022737"/>
    </source>
</evidence>
<keyword evidence="2" id="KW-0106">Calcium</keyword>
<keyword evidence="1" id="KW-0677">Repeat</keyword>
<feature type="domain" description="EF-hand" evidence="3">
    <location>
        <begin position="42"/>
        <end position="77"/>
    </location>
</feature>
<proteinExistence type="predicted"/>
<feature type="domain" description="EF-hand" evidence="3">
    <location>
        <begin position="79"/>
        <end position="111"/>
    </location>
</feature>
<organism evidence="4 5">
    <name type="scientific">Rhizopus stolonifer</name>
    <name type="common">Rhizopus nigricans</name>
    <dbReference type="NCBI Taxonomy" id="4846"/>
    <lineage>
        <taxon>Eukaryota</taxon>
        <taxon>Fungi</taxon>
        <taxon>Fungi incertae sedis</taxon>
        <taxon>Mucoromycota</taxon>
        <taxon>Mucoromycotina</taxon>
        <taxon>Mucoromycetes</taxon>
        <taxon>Mucorales</taxon>
        <taxon>Mucorineae</taxon>
        <taxon>Rhizopodaceae</taxon>
        <taxon>Rhizopus</taxon>
    </lineage>
</organism>
<evidence type="ECO:0000313" key="4">
    <source>
        <dbReference type="EMBL" id="RCH90926.1"/>
    </source>
</evidence>
<dbReference type="CDD" id="cd00051">
    <property type="entry name" value="EFh"/>
    <property type="match status" value="1"/>
</dbReference>
<protein>
    <recommendedName>
        <fullName evidence="3">EF-hand domain-containing protein</fullName>
    </recommendedName>
</protein>
<dbReference type="GO" id="GO:0005509">
    <property type="term" value="F:calcium ion binding"/>
    <property type="evidence" value="ECO:0007669"/>
    <property type="project" value="InterPro"/>
</dbReference>
<evidence type="ECO:0000259" key="3">
    <source>
        <dbReference type="PROSITE" id="PS50222"/>
    </source>
</evidence>
<evidence type="ECO:0000313" key="5">
    <source>
        <dbReference type="Proteomes" id="UP000253551"/>
    </source>
</evidence>
<dbReference type="PROSITE" id="PS00018">
    <property type="entry name" value="EF_HAND_1"/>
    <property type="match status" value="4"/>
</dbReference>
<dbReference type="FunFam" id="1.10.238.10:FF:000001">
    <property type="entry name" value="Calmodulin 1"/>
    <property type="match status" value="1"/>
</dbReference>
<dbReference type="Proteomes" id="UP000253551">
    <property type="component" value="Unassembled WGS sequence"/>
</dbReference>
<dbReference type="InterPro" id="IPR018247">
    <property type="entry name" value="EF_Hand_1_Ca_BS"/>
</dbReference>
<feature type="domain" description="EF-hand" evidence="3">
    <location>
        <begin position="6"/>
        <end position="41"/>
    </location>
</feature>
<dbReference type="Gene3D" id="1.10.238.10">
    <property type="entry name" value="EF-hand"/>
    <property type="match status" value="3"/>
</dbReference>
<dbReference type="InterPro" id="IPR011992">
    <property type="entry name" value="EF-hand-dom_pair"/>
</dbReference>
<dbReference type="EMBL" id="PJQM01003076">
    <property type="protein sequence ID" value="RCH90926.1"/>
    <property type="molecule type" value="Genomic_DNA"/>
</dbReference>
<dbReference type="PANTHER" id="PTHR23048">
    <property type="entry name" value="MYOSIN LIGHT CHAIN 1, 3"/>
    <property type="match status" value="1"/>
</dbReference>
<dbReference type="STRING" id="4846.A0A367JLW8"/>
<dbReference type="GO" id="GO:0016460">
    <property type="term" value="C:myosin II complex"/>
    <property type="evidence" value="ECO:0007669"/>
    <property type="project" value="TreeGrafter"/>
</dbReference>
<feature type="domain" description="EF-hand" evidence="3">
    <location>
        <begin position="112"/>
        <end position="145"/>
    </location>
</feature>
<dbReference type="SMART" id="SM00054">
    <property type="entry name" value="EFh"/>
    <property type="match status" value="4"/>
</dbReference>
<dbReference type="Pfam" id="PF13499">
    <property type="entry name" value="EF-hand_7"/>
    <property type="match status" value="2"/>
</dbReference>
<dbReference type="InterPro" id="IPR002048">
    <property type="entry name" value="EF_hand_dom"/>
</dbReference>
<comment type="caution">
    <text evidence="4">The sequence shown here is derived from an EMBL/GenBank/DDBJ whole genome shotgun (WGS) entry which is preliminary data.</text>
</comment>
<gene>
    <name evidence="4" type="ORF">CU098_009127</name>
</gene>
<dbReference type="SUPFAM" id="SSF47473">
    <property type="entry name" value="EF-hand"/>
    <property type="match status" value="1"/>
</dbReference>